<accession>A0ABQ3CEV2</accession>
<comment type="caution">
    <text evidence="1">The sequence shown here is derived from an EMBL/GenBank/DDBJ whole genome shotgun (WGS) entry which is preliminary data.</text>
</comment>
<proteinExistence type="predicted"/>
<gene>
    <name evidence="1" type="ORF">GCM10010345_11450</name>
</gene>
<keyword evidence="2" id="KW-1185">Reference proteome</keyword>
<dbReference type="RefSeq" id="WP_189882867.1">
    <property type="nucleotide sequence ID" value="NZ_BMVN01000003.1"/>
</dbReference>
<reference evidence="2" key="1">
    <citation type="journal article" date="2019" name="Int. J. Syst. Evol. Microbiol.">
        <title>The Global Catalogue of Microorganisms (GCM) 10K type strain sequencing project: providing services to taxonomists for standard genome sequencing and annotation.</title>
        <authorList>
            <consortium name="The Broad Institute Genomics Platform"/>
            <consortium name="The Broad Institute Genome Sequencing Center for Infectious Disease"/>
            <person name="Wu L."/>
            <person name="Ma J."/>
        </authorList>
    </citation>
    <scope>NUCLEOTIDE SEQUENCE [LARGE SCALE GENOMIC DNA]</scope>
    <source>
        <strain evidence="2">JCM 4733</strain>
    </source>
</reference>
<evidence type="ECO:0000313" key="1">
    <source>
        <dbReference type="EMBL" id="GHA08797.1"/>
    </source>
</evidence>
<organism evidence="1 2">
    <name type="scientific">Streptomyces canarius</name>
    <dbReference type="NCBI Taxonomy" id="285453"/>
    <lineage>
        <taxon>Bacteria</taxon>
        <taxon>Bacillati</taxon>
        <taxon>Actinomycetota</taxon>
        <taxon>Actinomycetes</taxon>
        <taxon>Kitasatosporales</taxon>
        <taxon>Streptomycetaceae</taxon>
        <taxon>Streptomyces</taxon>
    </lineage>
</organism>
<sequence>MSVYLASARRLMALAAVVRGRAYHPQRYMIETLAGAIEDAAIALQTSPVDEPGQIPQPAADAVREATDLLAQHDFMIPAAVLGYATAPITGVLPTMEPLNAVSVQLARQDIDLRARRLAIIEHGHLNSRDDEVLNAALTGLIALHRKHERLAAAVTVDNERPCNRGKAPAYLGH</sequence>
<dbReference type="Proteomes" id="UP000653644">
    <property type="component" value="Unassembled WGS sequence"/>
</dbReference>
<dbReference type="EMBL" id="BMVN01000003">
    <property type="protein sequence ID" value="GHA08797.1"/>
    <property type="molecule type" value="Genomic_DNA"/>
</dbReference>
<protein>
    <submittedName>
        <fullName evidence="1">Uncharacterized protein</fullName>
    </submittedName>
</protein>
<evidence type="ECO:0000313" key="2">
    <source>
        <dbReference type="Proteomes" id="UP000653644"/>
    </source>
</evidence>
<name>A0ABQ3CEV2_9ACTN</name>